<dbReference type="Proteomes" id="UP000033731">
    <property type="component" value="Unassembled WGS sequence"/>
</dbReference>
<dbReference type="Pfam" id="PF22692">
    <property type="entry name" value="LlgE_F_G_D1"/>
    <property type="match status" value="1"/>
</dbReference>
<comment type="subcellular location">
    <subcellularLocation>
        <location evidence="1 4">Bacterial flagellum basal body</location>
    </subcellularLocation>
</comment>
<dbReference type="RefSeq" id="WP_034442400.1">
    <property type="nucleotide sequence ID" value="NZ_JMTK01000002.1"/>
</dbReference>
<evidence type="ECO:0000259" key="5">
    <source>
        <dbReference type="Pfam" id="PF00460"/>
    </source>
</evidence>
<keyword evidence="7" id="KW-0966">Cell projection</keyword>
<feature type="domain" description="Flagellar hook protein FlgE/F/G-like D1" evidence="6">
    <location>
        <begin position="83"/>
        <end position="149"/>
    </location>
</feature>
<dbReference type="InterPro" id="IPR019776">
    <property type="entry name" value="Flagellar_basal_body_rod_CS"/>
</dbReference>
<evidence type="ECO:0000256" key="3">
    <source>
        <dbReference type="ARBA" id="ARBA00023143"/>
    </source>
</evidence>
<dbReference type="PATRIC" id="fig|556287.8.peg.748"/>
<keyword evidence="3 4" id="KW-0975">Bacterial flagellum</keyword>
<keyword evidence="7" id="KW-0282">Flagellum</keyword>
<dbReference type="AlphaFoldDB" id="A0A094Z330"/>
<dbReference type="GO" id="GO:0071978">
    <property type="term" value="P:bacterial-type flagellum-dependent swarming motility"/>
    <property type="evidence" value="ECO:0007669"/>
    <property type="project" value="TreeGrafter"/>
</dbReference>
<feature type="domain" description="Flagellar basal body rod protein N-terminal" evidence="5">
    <location>
        <begin position="6"/>
        <end position="35"/>
    </location>
</feature>
<keyword evidence="8" id="KW-1185">Reference proteome</keyword>
<gene>
    <name evidence="7" type="ORF">DJ66_0756</name>
</gene>
<dbReference type="InterPro" id="IPR020013">
    <property type="entry name" value="Flagellar_FlgE/F/G"/>
</dbReference>
<dbReference type="PANTHER" id="PTHR30435">
    <property type="entry name" value="FLAGELLAR PROTEIN"/>
    <property type="match status" value="1"/>
</dbReference>
<dbReference type="InterPro" id="IPR037925">
    <property type="entry name" value="FlgE/F/G-like"/>
</dbReference>
<proteinExistence type="inferred from homology"/>
<dbReference type="InterPro" id="IPR001444">
    <property type="entry name" value="Flag_bb_rod_N"/>
</dbReference>
<organism evidence="7 8">
    <name type="scientific">Candidatus Liberibacter solanacearum</name>
    <dbReference type="NCBI Taxonomy" id="556287"/>
    <lineage>
        <taxon>Bacteria</taxon>
        <taxon>Pseudomonadati</taxon>
        <taxon>Pseudomonadota</taxon>
        <taxon>Alphaproteobacteria</taxon>
        <taxon>Hyphomicrobiales</taxon>
        <taxon>Rhizobiaceae</taxon>
        <taxon>Liberibacter</taxon>
    </lineage>
</organism>
<evidence type="ECO:0000313" key="8">
    <source>
        <dbReference type="Proteomes" id="UP000033731"/>
    </source>
</evidence>
<dbReference type="GO" id="GO:0009425">
    <property type="term" value="C:bacterial-type flagellum basal body"/>
    <property type="evidence" value="ECO:0007669"/>
    <property type="project" value="UniProtKB-SubCell"/>
</dbReference>
<comment type="similarity">
    <text evidence="2 4">Belongs to the flagella basal body rod proteins family.</text>
</comment>
<dbReference type="SUPFAM" id="SSF117143">
    <property type="entry name" value="Flagellar hook protein flgE"/>
    <property type="match status" value="1"/>
</dbReference>
<accession>A0A094Z330</accession>
<protein>
    <submittedName>
        <fullName evidence="7">Flagellar basal-body rod protein FlgF</fullName>
    </submittedName>
</protein>
<dbReference type="InterPro" id="IPR053967">
    <property type="entry name" value="LlgE_F_G-like_D1"/>
</dbReference>
<sequence length="243" mass="26739">MQSSFNIGLSAQIALEKRLSTVADNISNSNTTGFRAIKVKFSEVINSIKNDIDQKISFVAQGNEYLSKQNGSLTNTGGELDFALEGDAWFSLQTPRGIILTRDGRFKIREDGSLISSSGRYPVLDMEGAPIQIPHKDEAFEVGEEGEISQKGKKIAAMGFYSADLSKGFVRRENSGIFPNIPPVPVLDPSDITVKRGYIEDSNANSMYEMGQMIHLTQKFNSITELIDDSDKSFLEAIKNLVS</sequence>
<evidence type="ECO:0000313" key="7">
    <source>
        <dbReference type="EMBL" id="KJZ82023.1"/>
    </source>
</evidence>
<name>A0A094Z330_9HYPH</name>
<dbReference type="NCBIfam" id="NF009282">
    <property type="entry name" value="PRK12642.1"/>
    <property type="match status" value="1"/>
</dbReference>
<comment type="caution">
    <text evidence="7">The sequence shown here is derived from an EMBL/GenBank/DDBJ whole genome shotgun (WGS) entry which is preliminary data.</text>
</comment>
<dbReference type="EMBL" id="JMTK01000002">
    <property type="protein sequence ID" value="KJZ82023.1"/>
    <property type="molecule type" value="Genomic_DNA"/>
</dbReference>
<dbReference type="NCBIfam" id="TIGR03506">
    <property type="entry name" value="FlgEFG_subfam"/>
    <property type="match status" value="1"/>
</dbReference>
<evidence type="ECO:0000256" key="1">
    <source>
        <dbReference type="ARBA" id="ARBA00004117"/>
    </source>
</evidence>
<evidence type="ECO:0000256" key="4">
    <source>
        <dbReference type="RuleBase" id="RU362116"/>
    </source>
</evidence>
<evidence type="ECO:0000259" key="6">
    <source>
        <dbReference type="Pfam" id="PF22692"/>
    </source>
</evidence>
<evidence type="ECO:0000256" key="2">
    <source>
        <dbReference type="ARBA" id="ARBA00009677"/>
    </source>
</evidence>
<dbReference type="Pfam" id="PF00460">
    <property type="entry name" value="Flg_bb_rod"/>
    <property type="match status" value="1"/>
</dbReference>
<dbReference type="PROSITE" id="PS00588">
    <property type="entry name" value="FLAGELLA_BB_ROD"/>
    <property type="match status" value="1"/>
</dbReference>
<reference evidence="7 8" key="1">
    <citation type="journal article" date="2015" name="Phytopathology">
        <title>Genomes of Candidatus Liberibacter solanacearum haplotype A from New Zealand and the USA suggest significant genome plasticity in the species.</title>
        <authorList>
            <person name="Thompson S.M."/>
            <person name="Johnson C.P."/>
            <person name="Lu A.Y."/>
            <person name="Frampton R.A."/>
            <person name="Sullivan K.L."/>
            <person name="Fiers M.W."/>
            <person name="Crowhurst R.N."/>
            <person name="Pitman A.R."/>
            <person name="Scott I."/>
            <person name="Gudmestad N.C."/>
            <person name="Smith G.R."/>
        </authorList>
    </citation>
    <scope>NUCLEOTIDE SEQUENCE [LARGE SCALE GENOMIC DNA]</scope>
    <source>
        <strain evidence="7 8">LsoNZ1</strain>
    </source>
</reference>
<keyword evidence="7" id="KW-0969">Cilium</keyword>
<dbReference type="PANTHER" id="PTHR30435:SF19">
    <property type="entry name" value="FLAGELLAR BASAL-BODY ROD PROTEIN FLGG"/>
    <property type="match status" value="1"/>
</dbReference>